<dbReference type="VEuPathDB" id="VectorBase:SSCA007277"/>
<dbReference type="Proteomes" id="UP000616769">
    <property type="component" value="Unassembled WGS sequence"/>
</dbReference>
<dbReference type="InterPro" id="IPR025705">
    <property type="entry name" value="Beta_hexosaminidase_sua/sub"/>
</dbReference>
<dbReference type="GO" id="GO:0006689">
    <property type="term" value="P:ganglioside catabolic process"/>
    <property type="evidence" value="ECO:0007669"/>
    <property type="project" value="TreeGrafter"/>
</dbReference>
<dbReference type="EMBL" id="JXLN01017063">
    <property type="protein sequence ID" value="KPM11379.1"/>
    <property type="molecule type" value="Genomic_DNA"/>
</dbReference>
<dbReference type="GO" id="GO:0005975">
    <property type="term" value="P:carbohydrate metabolic process"/>
    <property type="evidence" value="ECO:0007669"/>
    <property type="project" value="InterPro"/>
</dbReference>
<dbReference type="PIRSF" id="PIRSF001093">
    <property type="entry name" value="B-hxosamndse_ab_euk"/>
    <property type="match status" value="1"/>
</dbReference>
<evidence type="ECO:0000256" key="7">
    <source>
        <dbReference type="PIRNR" id="PIRNR001093"/>
    </source>
</evidence>
<feature type="disulfide bond" evidence="9">
    <location>
        <begin position="286"/>
        <end position="338"/>
    </location>
</feature>
<accession>A0A132AKL6</accession>
<comment type="caution">
    <text evidence="12">The sequence shown here is derived from an EMBL/GenBank/DDBJ whole genome shotgun (WGS) entry which is preliminary data.</text>
</comment>
<dbReference type="FunFam" id="3.20.20.80:FF:000063">
    <property type="entry name" value="Beta-hexosaminidase"/>
    <property type="match status" value="1"/>
</dbReference>
<feature type="domain" description="Beta-hexosaminidase eukaryotic type N-terminal" evidence="11">
    <location>
        <begin position="22"/>
        <end position="155"/>
    </location>
</feature>
<feature type="active site" description="Proton donor" evidence="8">
    <location>
        <position position="333"/>
    </location>
</feature>
<dbReference type="Gene3D" id="3.20.20.80">
    <property type="entry name" value="Glycosidases"/>
    <property type="match status" value="1"/>
</dbReference>
<dbReference type="Pfam" id="PF00728">
    <property type="entry name" value="Glyco_hydro_20"/>
    <property type="match status" value="1"/>
</dbReference>
<dbReference type="InterPro" id="IPR015883">
    <property type="entry name" value="Glyco_hydro_20_cat"/>
</dbReference>
<dbReference type="GO" id="GO:0005764">
    <property type="term" value="C:lysosome"/>
    <property type="evidence" value="ECO:0007669"/>
    <property type="project" value="TreeGrafter"/>
</dbReference>
<name>A0A132AKL6_SARSC</name>
<dbReference type="Gene3D" id="3.30.379.10">
    <property type="entry name" value="Chitobiase/beta-hexosaminidase domain 2-like"/>
    <property type="match status" value="1"/>
</dbReference>
<proteinExistence type="inferred from homology"/>
<evidence type="ECO:0000259" key="11">
    <source>
        <dbReference type="Pfam" id="PF14845"/>
    </source>
</evidence>
<dbReference type="Pfam" id="PF14845">
    <property type="entry name" value="Glycohydro_20b2"/>
    <property type="match status" value="1"/>
</dbReference>
<evidence type="ECO:0000313" key="13">
    <source>
        <dbReference type="Proteomes" id="UP000616769"/>
    </source>
</evidence>
<sequence>MHLMFRFCFIFFHLSYYFAYEIWPLPQKITEHREIFYTIDPLNFEFVFDESCEIIESAIARYKSRTFVQDCSLLNYHLKGKYFHNQTIKFNYSHNYLGQLTKIHIEFENECESLPNPQMDESYEIEINSNPKKNSTITSQSVWGALRGLDTFSQMVQHIGLNQFRINVGYIHDHPRYDFRGFLIDSSRHFLPLRSIFKMIDAMEMNKMNVLHWHIVDDQSFPFVSVKFPNLSKKGAYLHRYTYSFKDVNRVIEYAALRGIRVMPEFDTPGHTRSWGKGQKELLTQCYNKGKPKPNVFGPINPILNTTYEFLKEFFTEISHRFPDQWMHLGGDEVDLRCWESNPYLQAFVKEKKFSNFKQLENFYIQKLIEIVGDFNRTYVFWEEVFNDGVKLDRNSIVHFWKSRDFTAAIKAKQPILYSSCWYLNYIQTGADWVFHYTCDPRDFNGTEQEKALVLGGAACIWGEFVDGSNLISRSWPRGAAVAERLWSPKMGTESYSKAEHRFNRQRCRMQMLGLNVEPANGPGYCNCDDAYH</sequence>
<evidence type="ECO:0000259" key="10">
    <source>
        <dbReference type="Pfam" id="PF00728"/>
    </source>
</evidence>
<dbReference type="GO" id="GO:0016020">
    <property type="term" value="C:membrane"/>
    <property type="evidence" value="ECO:0007669"/>
    <property type="project" value="TreeGrafter"/>
</dbReference>
<dbReference type="PANTHER" id="PTHR22600:SF21">
    <property type="entry name" value="BETA-HEXOSAMINIDASE A"/>
    <property type="match status" value="1"/>
</dbReference>
<evidence type="ECO:0000256" key="1">
    <source>
        <dbReference type="ARBA" id="ARBA00001231"/>
    </source>
</evidence>
<dbReference type="PANTHER" id="PTHR22600">
    <property type="entry name" value="BETA-HEXOSAMINIDASE"/>
    <property type="match status" value="1"/>
</dbReference>
<dbReference type="InterPro" id="IPR029019">
    <property type="entry name" value="HEX_eukaryotic_N"/>
</dbReference>
<protein>
    <recommendedName>
        <fullName evidence="7">Beta-hexosaminidase</fullName>
        <ecNumber evidence="7">3.2.1.52</ecNumber>
    </recommendedName>
</protein>
<dbReference type="OrthoDB" id="428480at2759"/>
<evidence type="ECO:0000256" key="2">
    <source>
        <dbReference type="ARBA" id="ARBA00006285"/>
    </source>
</evidence>
<dbReference type="InterPro" id="IPR029018">
    <property type="entry name" value="Hex-like_dom2"/>
</dbReference>
<dbReference type="PRINTS" id="PR00738">
    <property type="entry name" value="GLHYDRLASE20"/>
</dbReference>
<dbReference type="InterPro" id="IPR017853">
    <property type="entry name" value="GH"/>
</dbReference>
<dbReference type="GO" id="GO:0030203">
    <property type="term" value="P:glycosaminoglycan metabolic process"/>
    <property type="evidence" value="ECO:0007669"/>
    <property type="project" value="TreeGrafter"/>
</dbReference>
<evidence type="ECO:0000313" key="12">
    <source>
        <dbReference type="EMBL" id="KPM11379.1"/>
    </source>
</evidence>
<dbReference type="EC" id="3.2.1.52" evidence="7"/>
<keyword evidence="3" id="KW-0732">Signal</keyword>
<keyword evidence="5" id="KW-0325">Glycoprotein</keyword>
<dbReference type="SUPFAM" id="SSF51445">
    <property type="entry name" value="(Trans)glycosidases"/>
    <property type="match status" value="1"/>
</dbReference>
<gene>
    <name evidence="12" type="ORF">QR98_0099500</name>
</gene>
<feature type="disulfide bond" evidence="9">
    <location>
        <begin position="52"/>
        <end position="111"/>
    </location>
</feature>
<reference evidence="12 13" key="1">
    <citation type="journal article" date="2015" name="Parasit. Vectors">
        <title>Draft genome of the scabies mite.</title>
        <authorList>
            <person name="Rider S.D.Jr."/>
            <person name="Morgan M.S."/>
            <person name="Arlian L.G."/>
        </authorList>
    </citation>
    <scope>NUCLEOTIDE SEQUENCE [LARGE SCALE GENOMIC DNA]</scope>
    <source>
        <strain evidence="12">Arlian Lab</strain>
    </source>
</reference>
<dbReference type="CDD" id="cd06562">
    <property type="entry name" value="GH20_HexA_HexB-like"/>
    <property type="match status" value="1"/>
</dbReference>
<evidence type="ECO:0000256" key="3">
    <source>
        <dbReference type="ARBA" id="ARBA00022729"/>
    </source>
</evidence>
<keyword evidence="6 7" id="KW-0326">Glycosidase</keyword>
<comment type="similarity">
    <text evidence="2 7">Belongs to the glycosyl hydrolase 20 family.</text>
</comment>
<evidence type="ECO:0000256" key="9">
    <source>
        <dbReference type="PIRSR" id="PIRSR001093-2"/>
    </source>
</evidence>
<evidence type="ECO:0000256" key="6">
    <source>
        <dbReference type="ARBA" id="ARBA00023295"/>
    </source>
</evidence>
<comment type="catalytic activity">
    <reaction evidence="1 7">
        <text>Hydrolysis of terminal non-reducing N-acetyl-D-hexosamine residues in N-acetyl-beta-D-hexosaminides.</text>
        <dbReference type="EC" id="3.2.1.52"/>
    </reaction>
</comment>
<keyword evidence="4 7" id="KW-0378">Hydrolase</keyword>
<dbReference type="SUPFAM" id="SSF55545">
    <property type="entry name" value="beta-N-acetylhexosaminidase-like domain"/>
    <property type="match status" value="1"/>
</dbReference>
<evidence type="ECO:0000256" key="8">
    <source>
        <dbReference type="PIRSR" id="PIRSR001093-1"/>
    </source>
</evidence>
<keyword evidence="9" id="KW-1015">Disulfide bond</keyword>
<evidence type="ECO:0000256" key="5">
    <source>
        <dbReference type="ARBA" id="ARBA00023180"/>
    </source>
</evidence>
<dbReference type="AlphaFoldDB" id="A0A132AKL6"/>
<feature type="disulfide bond" evidence="9">
    <location>
        <begin position="508"/>
        <end position="526"/>
    </location>
</feature>
<feature type="domain" description="Glycoside hydrolase family 20 catalytic" evidence="10">
    <location>
        <begin position="177"/>
        <end position="489"/>
    </location>
</feature>
<dbReference type="GO" id="GO:0004563">
    <property type="term" value="F:beta-N-acetylhexosaminidase activity"/>
    <property type="evidence" value="ECO:0007669"/>
    <property type="project" value="UniProtKB-EC"/>
</dbReference>
<evidence type="ECO:0000256" key="4">
    <source>
        <dbReference type="ARBA" id="ARBA00022801"/>
    </source>
</evidence>
<organism evidence="12 13">
    <name type="scientific">Sarcoptes scabiei</name>
    <name type="common">Itch mite</name>
    <name type="synonym">Acarus scabiei</name>
    <dbReference type="NCBI Taxonomy" id="52283"/>
    <lineage>
        <taxon>Eukaryota</taxon>
        <taxon>Metazoa</taxon>
        <taxon>Ecdysozoa</taxon>
        <taxon>Arthropoda</taxon>
        <taxon>Chelicerata</taxon>
        <taxon>Arachnida</taxon>
        <taxon>Acari</taxon>
        <taxon>Acariformes</taxon>
        <taxon>Sarcoptiformes</taxon>
        <taxon>Astigmata</taxon>
        <taxon>Psoroptidia</taxon>
        <taxon>Sarcoptoidea</taxon>
        <taxon>Sarcoptidae</taxon>
        <taxon>Sarcoptinae</taxon>
        <taxon>Sarcoptes</taxon>
    </lineage>
</organism>